<evidence type="ECO:0000313" key="3">
    <source>
        <dbReference type="Proteomes" id="UP000240042"/>
    </source>
</evidence>
<organism evidence="2 3">
    <name type="scientific">Brevinema andersonii</name>
    <dbReference type="NCBI Taxonomy" id="34097"/>
    <lineage>
        <taxon>Bacteria</taxon>
        <taxon>Pseudomonadati</taxon>
        <taxon>Spirochaetota</taxon>
        <taxon>Spirochaetia</taxon>
        <taxon>Brevinematales</taxon>
        <taxon>Brevinemataceae</taxon>
        <taxon>Brevinema</taxon>
    </lineage>
</organism>
<reference evidence="3" key="1">
    <citation type="submission" date="2016-10" db="EMBL/GenBank/DDBJ databases">
        <authorList>
            <person name="Varghese N."/>
            <person name="Submissions S."/>
        </authorList>
    </citation>
    <scope>NUCLEOTIDE SEQUENCE [LARGE SCALE GENOMIC DNA]</scope>
    <source>
        <strain evidence="3">ATCC 43811</strain>
    </source>
</reference>
<accession>A0A1I1DAT6</accession>
<gene>
    <name evidence="2" type="ORF">SAMN02745150_00470</name>
</gene>
<dbReference type="AlphaFoldDB" id="A0A1I1DAT6"/>
<keyword evidence="3" id="KW-1185">Reference proteome</keyword>
<dbReference type="PROSITE" id="PS51257">
    <property type="entry name" value="PROKAR_LIPOPROTEIN"/>
    <property type="match status" value="1"/>
</dbReference>
<protein>
    <submittedName>
        <fullName evidence="2">Uncharacterized protein</fullName>
    </submittedName>
</protein>
<feature type="signal peptide" evidence="1">
    <location>
        <begin position="1"/>
        <end position="23"/>
    </location>
</feature>
<evidence type="ECO:0000313" key="2">
    <source>
        <dbReference type="EMBL" id="SFB72051.1"/>
    </source>
</evidence>
<proteinExistence type="predicted"/>
<dbReference type="STRING" id="34097.SAMN02745150_00470"/>
<dbReference type="RefSeq" id="WP_092318112.1">
    <property type="nucleotide sequence ID" value="NZ_FOKY01000001.1"/>
</dbReference>
<dbReference type="EMBL" id="FOKY01000001">
    <property type="protein sequence ID" value="SFB72051.1"/>
    <property type="molecule type" value="Genomic_DNA"/>
</dbReference>
<keyword evidence="1" id="KW-0732">Signal</keyword>
<sequence>MKFFFQKFLIAALIFFTSCVNLAYDETKAYPLVTVSRTMTPAHEEIRSFELYGDLIYVAAGSGGILVYRMLGDSVEPALNLSLTNLYAGSLEQVFVRTIEIIETPSSTNLIFAYDTVSGGGIGAAEISPEYTRPLGSLKVAPNLRIRRTHTTSDPEGGFRIIAANEYLGVLTYHLTYSSNSFFEQPDIASLVNYVALSGLELPARLFSKLAPPSESNSLASVTNSDALLRLLLEGGSLPENFLSNIPFLSEKNRILIERAFEEKNKIQAQPNVSNTIKFAQDVVVADVVDIVLQNSNAIVAGVGNVLSQEGLGEVLQDPGRLVSNVENTVQDAVKSGKPTETLFEEAYLSNLNLLAEYRVDLEEVHDTNYNPFTNRRPIPNARKEIEATAEFLGRRIGLDGQSELKSQLMALSAPEMTALFEALFSQANLLTKLVPLFESSGLDPKQLYRFWQEGRYLEIINAIDTRVLAEIFRLLPRYKIDTSIKLVKTNLIMPSVRNMTADARTLYLAAGTAGFAVADRNSGKVLKTIAREFSEVESVVPFEVNRRKYLAVVDRLDGLTIYERKARNVPGEFVAHLNLIGEGLGLYVYEDIIWIADGSNGILGVRFNPDKTLTIEAETYQKEGIARYVGAGRRREIMASYGSDGLVRLRITNITENQAKSNIQDETKQTKDLAERTLEWWRNSRFVRFLRKIIS</sequence>
<dbReference type="Proteomes" id="UP000240042">
    <property type="component" value="Unassembled WGS sequence"/>
</dbReference>
<feature type="chain" id="PRO_5015118794" evidence="1">
    <location>
        <begin position="24"/>
        <end position="696"/>
    </location>
</feature>
<evidence type="ECO:0000256" key="1">
    <source>
        <dbReference type="SAM" id="SignalP"/>
    </source>
</evidence>
<name>A0A1I1DAT6_BREAD</name>